<proteinExistence type="predicted"/>
<keyword evidence="2" id="KW-1185">Reference proteome</keyword>
<organism evidence="1 2">
    <name type="scientific">Sphaeroforma arctica JP610</name>
    <dbReference type="NCBI Taxonomy" id="667725"/>
    <lineage>
        <taxon>Eukaryota</taxon>
        <taxon>Ichthyosporea</taxon>
        <taxon>Ichthyophonida</taxon>
        <taxon>Sphaeroforma</taxon>
    </lineage>
</organism>
<gene>
    <name evidence="1" type="ORF">SARC_03472</name>
</gene>
<accession>A0A0L0G632</accession>
<sequence>MLLEDREKTLDPVHLPVIQDHMAWVEIEHQKKEDFGVIAKEKTCDFSGIYMLARACNKSVAEADALFQEILEIAYDKNDPKFIDCEELVLREKKGARPRAPYYEAKDPRKREVLQVTIDAWDAVGIIEPTV</sequence>
<reference evidence="1 2" key="1">
    <citation type="submission" date="2011-02" db="EMBL/GenBank/DDBJ databases">
        <title>The Genome Sequence of Sphaeroforma arctica JP610.</title>
        <authorList>
            <consortium name="The Broad Institute Genome Sequencing Platform"/>
            <person name="Russ C."/>
            <person name="Cuomo C."/>
            <person name="Young S.K."/>
            <person name="Zeng Q."/>
            <person name="Gargeya S."/>
            <person name="Alvarado L."/>
            <person name="Berlin A."/>
            <person name="Chapman S.B."/>
            <person name="Chen Z."/>
            <person name="Freedman E."/>
            <person name="Gellesch M."/>
            <person name="Goldberg J."/>
            <person name="Griggs A."/>
            <person name="Gujja S."/>
            <person name="Heilman E."/>
            <person name="Heiman D."/>
            <person name="Howarth C."/>
            <person name="Mehta T."/>
            <person name="Neiman D."/>
            <person name="Pearson M."/>
            <person name="Roberts A."/>
            <person name="Saif S."/>
            <person name="Shea T."/>
            <person name="Shenoy N."/>
            <person name="Sisk P."/>
            <person name="Stolte C."/>
            <person name="Sykes S."/>
            <person name="White J."/>
            <person name="Yandava C."/>
            <person name="Burger G."/>
            <person name="Gray M.W."/>
            <person name="Holland P.W.H."/>
            <person name="King N."/>
            <person name="Lang F.B.F."/>
            <person name="Roger A.J."/>
            <person name="Ruiz-Trillo I."/>
            <person name="Haas B."/>
            <person name="Nusbaum C."/>
            <person name="Birren B."/>
        </authorList>
    </citation>
    <scope>NUCLEOTIDE SEQUENCE [LARGE SCALE GENOMIC DNA]</scope>
    <source>
        <strain evidence="1 2">JP610</strain>
    </source>
</reference>
<name>A0A0L0G632_9EUKA</name>
<dbReference type="GeneID" id="25903976"/>
<dbReference type="AlphaFoldDB" id="A0A0L0G632"/>
<evidence type="ECO:0000313" key="1">
    <source>
        <dbReference type="EMBL" id="KNC84311.1"/>
    </source>
</evidence>
<evidence type="ECO:0000313" key="2">
    <source>
        <dbReference type="Proteomes" id="UP000054560"/>
    </source>
</evidence>
<protein>
    <submittedName>
        <fullName evidence="1">Uncharacterized protein</fullName>
    </submittedName>
</protein>
<dbReference type="Proteomes" id="UP000054560">
    <property type="component" value="Unassembled WGS sequence"/>
</dbReference>
<dbReference type="RefSeq" id="XP_014158213.1">
    <property type="nucleotide sequence ID" value="XM_014302738.1"/>
</dbReference>
<dbReference type="EMBL" id="KQ241773">
    <property type="protein sequence ID" value="KNC84311.1"/>
    <property type="molecule type" value="Genomic_DNA"/>
</dbReference>